<feature type="compositionally biased region" description="Acidic residues" evidence="1">
    <location>
        <begin position="90"/>
        <end position="99"/>
    </location>
</feature>
<evidence type="ECO:0000313" key="4">
    <source>
        <dbReference type="Proteomes" id="UP000314294"/>
    </source>
</evidence>
<accession>A0A4Z2FW37</accession>
<evidence type="ECO:0000256" key="2">
    <source>
        <dbReference type="SAM" id="SignalP"/>
    </source>
</evidence>
<protein>
    <submittedName>
        <fullName evidence="3">Uncharacterized protein</fullName>
    </submittedName>
</protein>
<feature type="compositionally biased region" description="Low complexity" evidence="1">
    <location>
        <begin position="72"/>
        <end position="87"/>
    </location>
</feature>
<reference evidence="3 4" key="1">
    <citation type="submission" date="2019-03" db="EMBL/GenBank/DDBJ databases">
        <title>First draft genome of Liparis tanakae, snailfish: a comprehensive survey of snailfish specific genes.</title>
        <authorList>
            <person name="Kim W."/>
            <person name="Song I."/>
            <person name="Jeong J.-H."/>
            <person name="Kim D."/>
            <person name="Kim S."/>
            <person name="Ryu S."/>
            <person name="Song J.Y."/>
            <person name="Lee S.K."/>
        </authorList>
    </citation>
    <scope>NUCLEOTIDE SEQUENCE [LARGE SCALE GENOMIC DNA]</scope>
    <source>
        <tissue evidence="3">Muscle</tissue>
    </source>
</reference>
<dbReference type="AlphaFoldDB" id="A0A4Z2FW37"/>
<gene>
    <name evidence="3" type="ORF">EYF80_044659</name>
</gene>
<evidence type="ECO:0000256" key="1">
    <source>
        <dbReference type="SAM" id="MobiDB-lite"/>
    </source>
</evidence>
<organism evidence="3 4">
    <name type="scientific">Liparis tanakae</name>
    <name type="common">Tanaka's snailfish</name>
    <dbReference type="NCBI Taxonomy" id="230148"/>
    <lineage>
        <taxon>Eukaryota</taxon>
        <taxon>Metazoa</taxon>
        <taxon>Chordata</taxon>
        <taxon>Craniata</taxon>
        <taxon>Vertebrata</taxon>
        <taxon>Euteleostomi</taxon>
        <taxon>Actinopterygii</taxon>
        <taxon>Neopterygii</taxon>
        <taxon>Teleostei</taxon>
        <taxon>Neoteleostei</taxon>
        <taxon>Acanthomorphata</taxon>
        <taxon>Eupercaria</taxon>
        <taxon>Perciformes</taxon>
        <taxon>Cottioidei</taxon>
        <taxon>Cottales</taxon>
        <taxon>Liparidae</taxon>
        <taxon>Liparis</taxon>
    </lineage>
</organism>
<keyword evidence="4" id="KW-1185">Reference proteome</keyword>
<feature type="compositionally biased region" description="Basic residues" evidence="1">
    <location>
        <begin position="115"/>
        <end position="124"/>
    </location>
</feature>
<feature type="region of interest" description="Disordered" evidence="1">
    <location>
        <begin position="50"/>
        <end position="131"/>
    </location>
</feature>
<sequence length="131" mass="14346">MEREGVRIKDLLSLFLGVFASAHQTASLSASDTWNASPGRQQCASFISVSAALGSSTPPREPRSERDPPAKPNAAARAPRASRSAAPERSEEEEEEEEEEKKKREEGANRFTSGTKRRRGRSRRGSMPPPP</sequence>
<keyword evidence="2" id="KW-0732">Signal</keyword>
<evidence type="ECO:0000313" key="3">
    <source>
        <dbReference type="EMBL" id="TNN45120.1"/>
    </source>
</evidence>
<feature type="compositionally biased region" description="Basic and acidic residues" evidence="1">
    <location>
        <begin position="60"/>
        <end position="69"/>
    </location>
</feature>
<dbReference type="EMBL" id="SRLO01000865">
    <property type="protein sequence ID" value="TNN45120.1"/>
    <property type="molecule type" value="Genomic_DNA"/>
</dbReference>
<name>A0A4Z2FW37_9TELE</name>
<feature type="signal peptide" evidence="2">
    <location>
        <begin position="1"/>
        <end position="22"/>
    </location>
</feature>
<proteinExistence type="predicted"/>
<comment type="caution">
    <text evidence="3">The sequence shown here is derived from an EMBL/GenBank/DDBJ whole genome shotgun (WGS) entry which is preliminary data.</text>
</comment>
<dbReference type="Proteomes" id="UP000314294">
    <property type="component" value="Unassembled WGS sequence"/>
</dbReference>
<feature type="chain" id="PRO_5021332927" evidence="2">
    <location>
        <begin position="23"/>
        <end position="131"/>
    </location>
</feature>